<proteinExistence type="predicted"/>
<gene>
    <name evidence="2" type="ORF">MCC93_11300</name>
</gene>
<dbReference type="EMBL" id="JUFZ01000043">
    <property type="protein sequence ID" value="KIC08618.1"/>
    <property type="molecule type" value="Genomic_DNA"/>
</dbReference>
<evidence type="ECO:0000313" key="3">
    <source>
        <dbReference type="Proteomes" id="UP000031390"/>
    </source>
</evidence>
<sequence length="37" mass="4373">MLQNAKFPKRQNKFPKRERSSETPFQTTFPVSTNPYA</sequence>
<protein>
    <submittedName>
        <fullName evidence="2">Uncharacterized protein</fullName>
    </submittedName>
</protein>
<comment type="caution">
    <text evidence="2">The sequence shown here is derived from an EMBL/GenBank/DDBJ whole genome shotgun (WGS) entry which is preliminary data.</text>
</comment>
<dbReference type="AlphaFoldDB" id="A0A0C1EIK8"/>
<accession>A0A0C1EIK8</accession>
<evidence type="ECO:0000313" key="2">
    <source>
        <dbReference type="EMBL" id="KIC08618.1"/>
    </source>
</evidence>
<feature type="region of interest" description="Disordered" evidence="1">
    <location>
        <begin position="1"/>
        <end position="37"/>
    </location>
</feature>
<name>A0A0C1EIK8_9NEIS</name>
<reference evidence="2 3" key="1">
    <citation type="submission" date="2014-12" db="EMBL/GenBank/DDBJ databases">
        <title>Genome sequence of Morococcus cerebrosus.</title>
        <authorList>
            <person name="Shin S.-K."/>
            <person name="Yi H."/>
        </authorList>
    </citation>
    <scope>NUCLEOTIDE SEQUENCE [LARGE SCALE GENOMIC DNA]</scope>
    <source>
        <strain evidence="2 3">CIP 81.93</strain>
    </source>
</reference>
<feature type="compositionally biased region" description="Polar residues" evidence="1">
    <location>
        <begin position="22"/>
        <end position="37"/>
    </location>
</feature>
<dbReference type="Proteomes" id="UP000031390">
    <property type="component" value="Unassembled WGS sequence"/>
</dbReference>
<evidence type="ECO:0000256" key="1">
    <source>
        <dbReference type="SAM" id="MobiDB-lite"/>
    </source>
</evidence>
<organism evidence="2 3">
    <name type="scientific">Morococcus cerebrosus</name>
    <dbReference type="NCBI Taxonomy" id="1056807"/>
    <lineage>
        <taxon>Bacteria</taxon>
        <taxon>Pseudomonadati</taxon>
        <taxon>Pseudomonadota</taxon>
        <taxon>Betaproteobacteria</taxon>
        <taxon>Neisseriales</taxon>
        <taxon>Neisseriaceae</taxon>
        <taxon>Morococcus</taxon>
    </lineage>
</organism>